<proteinExistence type="predicted"/>
<accession>A0A1R1F1Z9</accession>
<dbReference type="SUPFAM" id="SSF88713">
    <property type="entry name" value="Glycoside hydrolase/deacetylase"/>
    <property type="match status" value="1"/>
</dbReference>
<keyword evidence="2" id="KW-0732">Signal</keyword>
<organism evidence="5 6">
    <name type="scientific">Paenibacillus rhizosphaerae</name>
    <dbReference type="NCBI Taxonomy" id="297318"/>
    <lineage>
        <taxon>Bacteria</taxon>
        <taxon>Bacillati</taxon>
        <taxon>Bacillota</taxon>
        <taxon>Bacilli</taxon>
        <taxon>Bacillales</taxon>
        <taxon>Paenibacillaceae</taxon>
        <taxon>Paenibacillus</taxon>
    </lineage>
</organism>
<gene>
    <name evidence="5" type="ORF">BK138_05225</name>
</gene>
<keyword evidence="3" id="KW-0812">Transmembrane</keyword>
<dbReference type="STRING" id="297318.BK138_05225"/>
<dbReference type="InterPro" id="IPR051398">
    <property type="entry name" value="Polysacch_Deacetylase"/>
</dbReference>
<evidence type="ECO:0000313" key="6">
    <source>
        <dbReference type="Proteomes" id="UP000187172"/>
    </source>
</evidence>
<reference evidence="5 6" key="1">
    <citation type="submission" date="2016-11" db="EMBL/GenBank/DDBJ databases">
        <title>Paenibacillus species isolates.</title>
        <authorList>
            <person name="Beno S.M."/>
        </authorList>
    </citation>
    <scope>NUCLEOTIDE SEQUENCE [LARGE SCALE GENOMIC DNA]</scope>
    <source>
        <strain evidence="5 6">FSL R5-0378</strain>
    </source>
</reference>
<sequence length="589" mass="66666">MKKGKRSEALDVKRKNRRKWIKTWIQLFLVIMVIFLIYQAVARTDRYAEPDKSTWHNRSGFVALSYFGVSRTGTPLLIDKVQLKAQLQTLHDQGYVTVSQQDILDFYQKGKALPDKALFLSFEDGRNDSSLYAQPLLERYNDKATFLTYANKMGNGDHKFVQPKELRSMMKSGYWEMGTNGYRLTYINIFDKNGGYIGVKDENKLDSKEDIEHYNHYLMDFIRDENMIPLEDRDTMQARISKDYQLMDTVYTDKLGFVPGVYMIMHANAMYGSMNPLVTEVNDRNIRSLFQMHFNLEGNAFNGPSQDVYNLTRVQPEPYWSTNHLLMKIGKDSGQQMTYVTGDQKQSGQWKQAGGAAEFKDNRIVLTSPPAGEGKLLLDQGEQAPEDFTLNAKVSGNVVGKQSFYLKDRGDGQQYVRITLDRNEIQVEQKLSGSSVTVLGTQKLDPVKWSSEDLAFDKATVYSAEEAQAGANTNDEDVYPVNIKNTRQIEMKVSGNRLEVIVDGKPVLQTSIDPSLKGGAVGLGSAYSPQNTKDDIYDGIFEDVTVTTENAADGKTSVWYTNKLLGWKKVAAQVEHAMDATIDWAIDTF</sequence>
<evidence type="ECO:0000259" key="4">
    <source>
        <dbReference type="Pfam" id="PF01522"/>
    </source>
</evidence>
<dbReference type="GO" id="GO:0016810">
    <property type="term" value="F:hydrolase activity, acting on carbon-nitrogen (but not peptide) bonds"/>
    <property type="evidence" value="ECO:0007669"/>
    <property type="project" value="InterPro"/>
</dbReference>
<evidence type="ECO:0000256" key="2">
    <source>
        <dbReference type="ARBA" id="ARBA00022729"/>
    </source>
</evidence>
<name>A0A1R1F1Z9_9BACL</name>
<protein>
    <submittedName>
        <fullName evidence="5">Polysaccharide deacetylase</fullName>
    </submittedName>
</protein>
<dbReference type="EMBL" id="MRTP01000001">
    <property type="protein sequence ID" value="OMF57976.1"/>
    <property type="molecule type" value="Genomic_DNA"/>
</dbReference>
<dbReference type="PANTHER" id="PTHR34216">
    <property type="match status" value="1"/>
</dbReference>
<dbReference type="GO" id="GO:0005975">
    <property type="term" value="P:carbohydrate metabolic process"/>
    <property type="evidence" value="ECO:0007669"/>
    <property type="project" value="InterPro"/>
</dbReference>
<keyword evidence="6" id="KW-1185">Reference proteome</keyword>
<dbReference type="RefSeq" id="WP_076166888.1">
    <property type="nucleotide sequence ID" value="NZ_MRTP01000001.1"/>
</dbReference>
<evidence type="ECO:0000313" key="5">
    <source>
        <dbReference type="EMBL" id="OMF57976.1"/>
    </source>
</evidence>
<dbReference type="AlphaFoldDB" id="A0A1R1F1Z9"/>
<evidence type="ECO:0000256" key="3">
    <source>
        <dbReference type="SAM" id="Phobius"/>
    </source>
</evidence>
<keyword evidence="3" id="KW-0472">Membrane</keyword>
<dbReference type="Gene3D" id="3.20.20.370">
    <property type="entry name" value="Glycoside hydrolase/deacetylase"/>
    <property type="match status" value="1"/>
</dbReference>
<feature type="domain" description="NodB homology" evidence="4">
    <location>
        <begin position="112"/>
        <end position="200"/>
    </location>
</feature>
<dbReference type="Proteomes" id="UP000187172">
    <property type="component" value="Unassembled WGS sequence"/>
</dbReference>
<comment type="caution">
    <text evidence="5">The sequence shown here is derived from an EMBL/GenBank/DDBJ whole genome shotgun (WGS) entry which is preliminary data.</text>
</comment>
<dbReference type="Gene3D" id="2.60.120.560">
    <property type="entry name" value="Exo-inulinase, domain 1"/>
    <property type="match status" value="1"/>
</dbReference>
<comment type="subcellular location">
    <subcellularLocation>
        <location evidence="1">Secreted</location>
    </subcellularLocation>
</comment>
<evidence type="ECO:0000256" key="1">
    <source>
        <dbReference type="ARBA" id="ARBA00004613"/>
    </source>
</evidence>
<dbReference type="InterPro" id="IPR002509">
    <property type="entry name" value="NODB_dom"/>
</dbReference>
<dbReference type="PANTHER" id="PTHR34216:SF3">
    <property type="entry name" value="POLY-BETA-1,6-N-ACETYL-D-GLUCOSAMINE N-DEACETYLASE"/>
    <property type="match status" value="1"/>
</dbReference>
<keyword evidence="3" id="KW-1133">Transmembrane helix</keyword>
<feature type="transmembrane region" description="Helical" evidence="3">
    <location>
        <begin position="21"/>
        <end position="41"/>
    </location>
</feature>
<dbReference type="Pfam" id="PF01522">
    <property type="entry name" value="Polysacc_deac_1"/>
    <property type="match status" value="1"/>
</dbReference>
<dbReference type="GO" id="GO:0005576">
    <property type="term" value="C:extracellular region"/>
    <property type="evidence" value="ECO:0007669"/>
    <property type="project" value="UniProtKB-SubCell"/>
</dbReference>
<dbReference type="InterPro" id="IPR011330">
    <property type="entry name" value="Glyco_hydro/deAcase_b/a-brl"/>
</dbReference>